<dbReference type="InterPro" id="IPR011004">
    <property type="entry name" value="Trimer_LpxA-like_sf"/>
</dbReference>
<dbReference type="PANTHER" id="PTHR42811">
    <property type="entry name" value="SERINE ACETYLTRANSFERASE"/>
    <property type="match status" value="1"/>
</dbReference>
<gene>
    <name evidence="5" type="ORF">A6K76_11590</name>
</gene>
<evidence type="ECO:0000256" key="4">
    <source>
        <dbReference type="ARBA" id="ARBA00023315"/>
    </source>
</evidence>
<dbReference type="AlphaFoldDB" id="A0A1C0YTL1"/>
<keyword evidence="3 5" id="KW-0808">Transferase</keyword>
<dbReference type="Proteomes" id="UP000093482">
    <property type="component" value="Unassembled WGS sequence"/>
</dbReference>
<dbReference type="Gene3D" id="1.10.3130.10">
    <property type="entry name" value="serine acetyltransferase, domain 1"/>
    <property type="match status" value="1"/>
</dbReference>
<dbReference type="EMBL" id="MATO01000037">
    <property type="protein sequence ID" value="OCS90500.1"/>
    <property type="molecule type" value="Genomic_DNA"/>
</dbReference>
<evidence type="ECO:0000256" key="3">
    <source>
        <dbReference type="ARBA" id="ARBA00022679"/>
    </source>
</evidence>
<organism evidence="5 6">
    <name type="scientific">Caryophanon latum</name>
    <dbReference type="NCBI Taxonomy" id="33977"/>
    <lineage>
        <taxon>Bacteria</taxon>
        <taxon>Bacillati</taxon>
        <taxon>Bacillota</taxon>
        <taxon>Bacilli</taxon>
        <taxon>Bacillales</taxon>
        <taxon>Caryophanaceae</taxon>
        <taxon>Caryophanon</taxon>
    </lineage>
</organism>
<protein>
    <submittedName>
        <fullName evidence="5">Serine acetyltransferase</fullName>
    </submittedName>
</protein>
<accession>A0A1C0YTL1</accession>
<dbReference type="SUPFAM" id="SSF51161">
    <property type="entry name" value="Trimeric LpxA-like enzymes"/>
    <property type="match status" value="1"/>
</dbReference>
<sequence>MNLNDWLNNEVPSIASNLESIHSEHFQVENALGFTGAEKIYAILHDFRFALFPCVCESVSGDEVRLNVMIANKLRASALDLRDLIIKVYLSADKQLSAKDAEEKASAVVMALINKFPQIRATLQTDVQAAYNGDPATTSHEEILLSYPSIQAVLIHRIAHELYKEGVPVIPRIMSEYSHTLTGIDIHPGATIGDYFFIDHGTGVVIGETCTIGAHVKIYQGVTLGAKNFPLDEQGNPIKGIKRHPNIEDHVVIYAGATILGGNTTIGANSTIGGNVWLTHSVPAESRVYNAPPTPNIAK</sequence>
<evidence type="ECO:0000256" key="1">
    <source>
        <dbReference type="ARBA" id="ARBA00004876"/>
    </source>
</evidence>
<comment type="caution">
    <text evidence="5">The sequence shown here is derived from an EMBL/GenBank/DDBJ whole genome shotgun (WGS) entry which is preliminary data.</text>
</comment>
<evidence type="ECO:0000256" key="2">
    <source>
        <dbReference type="ARBA" id="ARBA00022605"/>
    </source>
</evidence>
<dbReference type="InterPro" id="IPR053376">
    <property type="entry name" value="Serine_acetyltransferase"/>
</dbReference>
<keyword evidence="6" id="KW-1185">Reference proteome</keyword>
<name>A0A1C0YTL1_9BACL</name>
<dbReference type="GO" id="GO:0016746">
    <property type="term" value="F:acyltransferase activity"/>
    <property type="evidence" value="ECO:0007669"/>
    <property type="project" value="UniProtKB-KW"/>
</dbReference>
<dbReference type="CDD" id="cd03354">
    <property type="entry name" value="LbH_SAT"/>
    <property type="match status" value="1"/>
</dbReference>
<dbReference type="GO" id="GO:0008652">
    <property type="term" value="P:amino acid biosynthetic process"/>
    <property type="evidence" value="ECO:0007669"/>
    <property type="project" value="UniProtKB-KW"/>
</dbReference>
<comment type="pathway">
    <text evidence="1">Amino-acid biosynthesis; L-cysteine biosynthesis; L-cysteine from L-serine: step 1/2.</text>
</comment>
<dbReference type="Gene3D" id="2.160.10.10">
    <property type="entry name" value="Hexapeptide repeat proteins"/>
    <property type="match status" value="1"/>
</dbReference>
<dbReference type="RefSeq" id="WP_066464778.1">
    <property type="nucleotide sequence ID" value="NZ_MATO01000037.1"/>
</dbReference>
<dbReference type="OrthoDB" id="9801456at2"/>
<dbReference type="InterPro" id="IPR045304">
    <property type="entry name" value="LbH_SAT"/>
</dbReference>
<evidence type="ECO:0000313" key="6">
    <source>
        <dbReference type="Proteomes" id="UP000093482"/>
    </source>
</evidence>
<evidence type="ECO:0000313" key="5">
    <source>
        <dbReference type="EMBL" id="OCS90500.1"/>
    </source>
</evidence>
<keyword evidence="2" id="KW-0028">Amino-acid biosynthesis</keyword>
<dbReference type="InterPro" id="IPR042122">
    <property type="entry name" value="Ser_AcTrfase_N_sf"/>
</dbReference>
<proteinExistence type="predicted"/>
<reference evidence="5 6" key="1">
    <citation type="submission" date="2016-07" db="EMBL/GenBank/DDBJ databases">
        <title>Caryophanon latum genome sequencing.</title>
        <authorList>
            <person name="Verma A."/>
            <person name="Pal Y."/>
            <person name="Krishnamurthi S."/>
        </authorList>
    </citation>
    <scope>NUCLEOTIDE SEQUENCE [LARGE SCALE GENOMIC DNA]</scope>
    <source>
        <strain evidence="5 6">DSM 14151</strain>
    </source>
</reference>
<dbReference type="FunFam" id="2.160.10.10:FF:000015">
    <property type="entry name" value="Serine acetyltransferase, plasmid"/>
    <property type="match status" value="1"/>
</dbReference>
<dbReference type="NCBIfam" id="NF041874">
    <property type="entry name" value="EPS_EpsC"/>
    <property type="match status" value="1"/>
</dbReference>
<keyword evidence="4" id="KW-0012">Acyltransferase</keyword>